<keyword evidence="2" id="KW-0540">Nuclease</keyword>
<dbReference type="PROSITE" id="PS01090">
    <property type="entry name" value="TATD_2"/>
    <property type="match status" value="1"/>
</dbReference>
<feature type="binding site" evidence="5">
    <location>
        <position position="142"/>
    </location>
    <ligand>
        <name>a divalent metal cation</name>
        <dbReference type="ChEBI" id="CHEBI:60240"/>
        <label>2</label>
    </ligand>
</feature>
<dbReference type="GO" id="GO:0008310">
    <property type="term" value="F:single-stranded DNA 3'-5' DNA exonuclease activity"/>
    <property type="evidence" value="ECO:0007669"/>
    <property type="project" value="TreeGrafter"/>
</dbReference>
<dbReference type="PANTHER" id="PTHR10060:SF15">
    <property type="entry name" value="DEOXYRIBONUCLEASE TATDN1"/>
    <property type="match status" value="1"/>
</dbReference>
<accession>A0A075M397</accession>
<evidence type="ECO:0000313" key="6">
    <source>
        <dbReference type="EMBL" id="AIF71163.1"/>
    </source>
</evidence>
<name>A0A075M397_PHYSO</name>
<feature type="binding site" evidence="5">
    <location>
        <position position="169"/>
    </location>
    <ligand>
        <name>a divalent metal cation</name>
        <dbReference type="ChEBI" id="CHEBI:60240"/>
        <label>2</label>
    </ligand>
</feature>
<evidence type="ECO:0000256" key="4">
    <source>
        <dbReference type="ARBA" id="ARBA00022801"/>
    </source>
</evidence>
<dbReference type="Gene3D" id="3.20.20.140">
    <property type="entry name" value="Metal-dependent hydrolases"/>
    <property type="match status" value="1"/>
</dbReference>
<dbReference type="EMBL" id="KM024057">
    <property type="protein sequence ID" value="AIF71163.1"/>
    <property type="molecule type" value="Genomic_DNA"/>
</dbReference>
<sequence>MTTGRKLVDIGANLTSGQFRRDLPQVLRRAKHAGVDAMMITGTSVSESRRAVQLARQHAAASGVALFTTVGVHPHDAKGFDEHSTINEMRTLITGKDGDLVVVVGEYGLDFNRDYSPRDAQVKAFRAQVALACELKMPLFVHEREAHEALVEVLNPFLESATLPPTVVHCFTGKEDEMRKYLKMGLYIGLTGFVCMEPHGLATDAPFMYPYNTGRQKKRARCGPKDLTAVVQTLASCYGITEGEVARATTKNARLFFRLGDRVSVTEEK</sequence>
<dbReference type="InterPro" id="IPR032466">
    <property type="entry name" value="Metal_Hydrolase"/>
</dbReference>
<protein>
    <submittedName>
        <fullName evidence="6">TatD related DNase</fullName>
    </submittedName>
</protein>
<dbReference type="PANTHER" id="PTHR10060">
    <property type="entry name" value="TATD FAMILY DEOXYRIBONUCLEASE"/>
    <property type="match status" value="1"/>
</dbReference>
<evidence type="ECO:0000256" key="3">
    <source>
        <dbReference type="ARBA" id="ARBA00022723"/>
    </source>
</evidence>
<dbReference type="VEuPathDB" id="FungiDB:PHYSODRAFT_262447"/>
<organism evidence="6">
    <name type="scientific">Phytophthora sojae</name>
    <name type="common">Soybean stem and root rot agent</name>
    <name type="synonym">Phytophthora megasperma f. sp. glycines</name>
    <dbReference type="NCBI Taxonomy" id="67593"/>
    <lineage>
        <taxon>Eukaryota</taxon>
        <taxon>Sar</taxon>
        <taxon>Stramenopiles</taxon>
        <taxon>Oomycota</taxon>
        <taxon>Peronosporomycetes</taxon>
        <taxon>Peronosporales</taxon>
        <taxon>Peronosporaceae</taxon>
        <taxon>Phytophthora</taxon>
    </lineage>
</organism>
<feature type="binding site" evidence="5">
    <location>
        <position position="204"/>
    </location>
    <ligand>
        <name>a divalent metal cation</name>
        <dbReference type="ChEBI" id="CHEBI:60240"/>
        <label>1</label>
    </ligand>
</feature>
<gene>
    <name evidence="6" type="primary">TatD3</name>
</gene>
<reference evidence="6" key="1">
    <citation type="journal article" date="2014" name="Mol. Plant Microbe Interact.">
        <title>Phytophthora sojae TatD Nuclease Positively Regulates Sporulation and Negatively Regulates Pathogenesis.</title>
        <authorList>
            <person name="Chen L."/>
            <person name="Shen D."/>
            <person name="Sun N."/>
            <person name="Xu J."/>
            <person name="Wang W."/>
            <person name="Dou D."/>
        </authorList>
    </citation>
    <scope>NUCLEOTIDE SEQUENCE</scope>
    <source>
        <strain evidence="6">P6497</strain>
    </source>
</reference>
<evidence type="ECO:0000256" key="1">
    <source>
        <dbReference type="ARBA" id="ARBA00009275"/>
    </source>
</evidence>
<dbReference type="PIRSF" id="PIRSF005902">
    <property type="entry name" value="DNase_TatD"/>
    <property type="match status" value="1"/>
</dbReference>
<evidence type="ECO:0000256" key="2">
    <source>
        <dbReference type="ARBA" id="ARBA00022722"/>
    </source>
</evidence>
<dbReference type="CDD" id="cd01310">
    <property type="entry name" value="TatD_DNAse"/>
    <property type="match status" value="1"/>
</dbReference>
<dbReference type="InterPro" id="IPR001130">
    <property type="entry name" value="TatD-like"/>
</dbReference>
<evidence type="ECO:0000256" key="5">
    <source>
        <dbReference type="PIRSR" id="PIRSR005902-1"/>
    </source>
</evidence>
<dbReference type="AlphaFoldDB" id="A0A075M397"/>
<dbReference type="Pfam" id="PF01026">
    <property type="entry name" value="TatD_DNase"/>
    <property type="match status" value="1"/>
</dbReference>
<feature type="binding site" evidence="5">
    <location>
        <position position="106"/>
    </location>
    <ligand>
        <name>a divalent metal cation</name>
        <dbReference type="ChEBI" id="CHEBI:60240"/>
        <label>1</label>
    </ligand>
</feature>
<comment type="similarity">
    <text evidence="1">Belongs to the metallo-dependent hydrolases superfamily. TatD-type hydrolase family.</text>
</comment>
<proteinExistence type="inferred from homology"/>
<dbReference type="InterPro" id="IPR050891">
    <property type="entry name" value="TatD-type_Hydrolase"/>
</dbReference>
<keyword evidence="3 5" id="KW-0479">Metal-binding</keyword>
<keyword evidence="4" id="KW-0378">Hydrolase</keyword>
<dbReference type="GO" id="GO:0005829">
    <property type="term" value="C:cytosol"/>
    <property type="evidence" value="ECO:0007669"/>
    <property type="project" value="TreeGrafter"/>
</dbReference>
<dbReference type="GO" id="GO:0046872">
    <property type="term" value="F:metal ion binding"/>
    <property type="evidence" value="ECO:0007669"/>
    <property type="project" value="UniProtKB-KW"/>
</dbReference>
<dbReference type="InterPro" id="IPR018228">
    <property type="entry name" value="DNase_TatD-rel_CS"/>
</dbReference>
<dbReference type="SUPFAM" id="SSF51556">
    <property type="entry name" value="Metallo-dependent hydrolases"/>
    <property type="match status" value="1"/>
</dbReference>